<feature type="domain" description="HTH luxR-type" evidence="7">
    <location>
        <begin position="128"/>
        <end position="193"/>
    </location>
</feature>
<dbReference type="RefSeq" id="WP_238196160.1">
    <property type="nucleotide sequence ID" value="NZ_BPQZ01000008.1"/>
</dbReference>
<dbReference type="InterPro" id="IPR036388">
    <property type="entry name" value="WH-like_DNA-bd_sf"/>
</dbReference>
<evidence type="ECO:0008006" key="11">
    <source>
        <dbReference type="Google" id="ProtNLM"/>
    </source>
</evidence>
<dbReference type="InterPro" id="IPR001789">
    <property type="entry name" value="Sig_transdc_resp-reg_receiver"/>
</dbReference>
<name>A0AA37TED4_9HYPH</name>
<protein>
    <recommendedName>
        <fullName evidence="11">LuxR family transcriptional regulator</fullName>
    </recommendedName>
</protein>
<gene>
    <name evidence="9" type="ORF">GCM10007890_40720</name>
</gene>
<keyword evidence="5" id="KW-0804">Transcription</keyword>
<evidence type="ECO:0000313" key="9">
    <source>
        <dbReference type="EMBL" id="GLS72059.1"/>
    </source>
</evidence>
<dbReference type="GO" id="GO:0005829">
    <property type="term" value="C:cytosol"/>
    <property type="evidence" value="ECO:0007669"/>
    <property type="project" value="TreeGrafter"/>
</dbReference>
<dbReference type="Proteomes" id="UP001157440">
    <property type="component" value="Unassembled WGS sequence"/>
</dbReference>
<keyword evidence="1 6" id="KW-0597">Phosphoprotein</keyword>
<dbReference type="PROSITE" id="PS50043">
    <property type="entry name" value="HTH_LUXR_2"/>
    <property type="match status" value="1"/>
</dbReference>
<keyword evidence="2" id="KW-0902">Two-component regulatory system</keyword>
<evidence type="ECO:0000256" key="2">
    <source>
        <dbReference type="ARBA" id="ARBA00023012"/>
    </source>
</evidence>
<dbReference type="SMART" id="SM00448">
    <property type="entry name" value="REC"/>
    <property type="match status" value="1"/>
</dbReference>
<comment type="caution">
    <text evidence="9">The sequence shown here is derived from an EMBL/GenBank/DDBJ whole genome shotgun (WGS) entry which is preliminary data.</text>
</comment>
<dbReference type="InterPro" id="IPR039420">
    <property type="entry name" value="WalR-like"/>
</dbReference>
<accession>A0AA37TED4</accession>
<reference evidence="10" key="1">
    <citation type="journal article" date="2019" name="Int. J. Syst. Evol. Microbiol.">
        <title>The Global Catalogue of Microorganisms (GCM) 10K type strain sequencing project: providing services to taxonomists for standard genome sequencing and annotation.</title>
        <authorList>
            <consortium name="The Broad Institute Genomics Platform"/>
            <consortium name="The Broad Institute Genome Sequencing Center for Infectious Disease"/>
            <person name="Wu L."/>
            <person name="Ma J."/>
        </authorList>
    </citation>
    <scope>NUCLEOTIDE SEQUENCE [LARGE SCALE GENOMIC DNA]</scope>
    <source>
        <strain evidence="10">NBRC 103632</strain>
    </source>
</reference>
<proteinExistence type="predicted"/>
<dbReference type="InterPro" id="IPR016032">
    <property type="entry name" value="Sig_transdc_resp-reg_C-effctor"/>
</dbReference>
<dbReference type="PANTHER" id="PTHR48111:SF1">
    <property type="entry name" value="TWO-COMPONENT RESPONSE REGULATOR ORR33"/>
    <property type="match status" value="1"/>
</dbReference>
<organism evidence="9 10">
    <name type="scientific">Methylobacterium tardum</name>
    <dbReference type="NCBI Taxonomy" id="374432"/>
    <lineage>
        <taxon>Bacteria</taxon>
        <taxon>Pseudomonadati</taxon>
        <taxon>Pseudomonadota</taxon>
        <taxon>Alphaproteobacteria</taxon>
        <taxon>Hyphomicrobiales</taxon>
        <taxon>Methylobacteriaceae</taxon>
        <taxon>Methylobacterium</taxon>
    </lineage>
</organism>
<dbReference type="GO" id="GO:0006355">
    <property type="term" value="P:regulation of DNA-templated transcription"/>
    <property type="evidence" value="ECO:0007669"/>
    <property type="project" value="InterPro"/>
</dbReference>
<dbReference type="AlphaFoldDB" id="A0AA37TED4"/>
<dbReference type="CDD" id="cd06170">
    <property type="entry name" value="LuxR_C_like"/>
    <property type="match status" value="1"/>
</dbReference>
<dbReference type="PANTHER" id="PTHR48111">
    <property type="entry name" value="REGULATOR OF RPOS"/>
    <property type="match status" value="1"/>
</dbReference>
<dbReference type="GO" id="GO:0000156">
    <property type="term" value="F:phosphorelay response regulator activity"/>
    <property type="evidence" value="ECO:0007669"/>
    <property type="project" value="TreeGrafter"/>
</dbReference>
<dbReference type="Gene3D" id="3.40.50.2300">
    <property type="match status" value="1"/>
</dbReference>
<dbReference type="GO" id="GO:0000976">
    <property type="term" value="F:transcription cis-regulatory region binding"/>
    <property type="evidence" value="ECO:0007669"/>
    <property type="project" value="TreeGrafter"/>
</dbReference>
<dbReference type="SMART" id="SM00421">
    <property type="entry name" value="HTH_LUXR"/>
    <property type="match status" value="1"/>
</dbReference>
<dbReference type="EMBL" id="BSPL01000019">
    <property type="protein sequence ID" value="GLS72059.1"/>
    <property type="molecule type" value="Genomic_DNA"/>
</dbReference>
<dbReference type="InterPro" id="IPR011006">
    <property type="entry name" value="CheY-like_superfamily"/>
</dbReference>
<evidence type="ECO:0000256" key="5">
    <source>
        <dbReference type="ARBA" id="ARBA00023163"/>
    </source>
</evidence>
<dbReference type="Pfam" id="PF00196">
    <property type="entry name" value="GerE"/>
    <property type="match status" value="1"/>
</dbReference>
<feature type="modified residue" description="4-aspartylphosphate" evidence="6">
    <location>
        <position position="52"/>
    </location>
</feature>
<evidence type="ECO:0000256" key="6">
    <source>
        <dbReference type="PROSITE-ProRule" id="PRU00169"/>
    </source>
</evidence>
<evidence type="ECO:0000256" key="4">
    <source>
        <dbReference type="ARBA" id="ARBA00023125"/>
    </source>
</evidence>
<dbReference type="SUPFAM" id="SSF46894">
    <property type="entry name" value="C-terminal effector domain of the bipartite response regulators"/>
    <property type="match status" value="1"/>
</dbReference>
<dbReference type="InterPro" id="IPR000792">
    <property type="entry name" value="Tscrpt_reg_LuxR_C"/>
</dbReference>
<evidence type="ECO:0000256" key="3">
    <source>
        <dbReference type="ARBA" id="ARBA00023015"/>
    </source>
</evidence>
<keyword evidence="10" id="KW-1185">Reference proteome</keyword>
<evidence type="ECO:0000256" key="1">
    <source>
        <dbReference type="ARBA" id="ARBA00022553"/>
    </source>
</evidence>
<keyword evidence="4" id="KW-0238">DNA-binding</keyword>
<evidence type="ECO:0000259" key="8">
    <source>
        <dbReference type="PROSITE" id="PS50110"/>
    </source>
</evidence>
<dbReference type="PROSITE" id="PS50110">
    <property type="entry name" value="RESPONSE_REGULATORY"/>
    <property type="match status" value="1"/>
</dbReference>
<dbReference type="Pfam" id="PF00072">
    <property type="entry name" value="Response_reg"/>
    <property type="match status" value="1"/>
</dbReference>
<dbReference type="CDD" id="cd00156">
    <property type="entry name" value="REC"/>
    <property type="match status" value="1"/>
</dbReference>
<dbReference type="PRINTS" id="PR00038">
    <property type="entry name" value="HTHLUXR"/>
</dbReference>
<feature type="domain" description="Response regulatory" evidence="8">
    <location>
        <begin position="3"/>
        <end position="120"/>
    </location>
</feature>
<sequence length="196" mass="21746">MPRILCVEDDEETASLLAEALVDLGYTVERAPDGEAGLSAIRMSPPDLVVCDVRMPRMNGLELLEQLASTAPHLARIPFVFLTALDDRGSEIAARRQGADDYLTKPVDFEMLAVVVEHRLRAGRGGQSDDAFGHLTSREREVLTWASRGKTSAEIALILDLRERTVNFHFDQAMKRLNVVNRTHAVARALSLRLID</sequence>
<dbReference type="SUPFAM" id="SSF52172">
    <property type="entry name" value="CheY-like"/>
    <property type="match status" value="1"/>
</dbReference>
<dbReference type="Gene3D" id="1.10.10.10">
    <property type="entry name" value="Winged helix-like DNA-binding domain superfamily/Winged helix DNA-binding domain"/>
    <property type="match status" value="1"/>
</dbReference>
<keyword evidence="3" id="KW-0805">Transcription regulation</keyword>
<evidence type="ECO:0000259" key="7">
    <source>
        <dbReference type="PROSITE" id="PS50043"/>
    </source>
</evidence>
<dbReference type="GO" id="GO:0032993">
    <property type="term" value="C:protein-DNA complex"/>
    <property type="evidence" value="ECO:0007669"/>
    <property type="project" value="TreeGrafter"/>
</dbReference>
<evidence type="ECO:0000313" key="10">
    <source>
        <dbReference type="Proteomes" id="UP001157440"/>
    </source>
</evidence>